<dbReference type="InterPro" id="IPR001387">
    <property type="entry name" value="Cro/C1-type_HTH"/>
</dbReference>
<evidence type="ECO:0000313" key="3">
    <source>
        <dbReference type="EMBL" id="MBF7978088.1"/>
    </source>
</evidence>
<keyword evidence="4" id="KW-1185">Reference proteome</keyword>
<organism evidence="3 4">
    <name type="scientific">Rahnella laticis</name>
    <dbReference type="NCBI Taxonomy" id="2787622"/>
    <lineage>
        <taxon>Bacteria</taxon>
        <taxon>Pseudomonadati</taxon>
        <taxon>Pseudomonadota</taxon>
        <taxon>Gammaproteobacteria</taxon>
        <taxon>Enterobacterales</taxon>
        <taxon>Yersiniaceae</taxon>
        <taxon>Rahnella</taxon>
    </lineage>
</organism>
<accession>A0ABS0DZ07</accession>
<sequence>MDTSKTISQRAKQRRSELGLTQAEVAEQAGIAQQSYQQLEAGETKRPRNLLEIASALKCTAQWLMYGTTSKKAA</sequence>
<comment type="caution">
    <text evidence="3">The sequence shown here is derived from an EMBL/GenBank/DDBJ whole genome shotgun (WGS) entry which is preliminary data.</text>
</comment>
<evidence type="ECO:0000259" key="2">
    <source>
        <dbReference type="PROSITE" id="PS50943"/>
    </source>
</evidence>
<proteinExistence type="predicted"/>
<dbReference type="Proteomes" id="UP000636811">
    <property type="component" value="Unassembled WGS sequence"/>
</dbReference>
<feature type="domain" description="HTH cro/C1-type" evidence="2">
    <location>
        <begin position="12"/>
        <end position="64"/>
    </location>
</feature>
<protein>
    <submittedName>
        <fullName evidence="3">Helix-turn-helix domain-containing protein</fullName>
    </submittedName>
</protein>
<evidence type="ECO:0000313" key="4">
    <source>
        <dbReference type="Proteomes" id="UP000636811"/>
    </source>
</evidence>
<dbReference type="PROSITE" id="PS50943">
    <property type="entry name" value="HTH_CROC1"/>
    <property type="match status" value="1"/>
</dbReference>
<reference evidence="3 4" key="1">
    <citation type="submission" date="2020-11" db="EMBL/GenBank/DDBJ databases">
        <title>Taxonomic investigation of Rahnella strains.</title>
        <authorList>
            <person name="Lee S.D."/>
        </authorList>
    </citation>
    <scope>NUCLEOTIDE SEQUENCE [LARGE SCALE GENOMIC DNA]</scope>
    <source>
        <strain evidence="3 4">SAP-17</strain>
    </source>
</reference>
<evidence type="ECO:0000256" key="1">
    <source>
        <dbReference type="SAM" id="MobiDB-lite"/>
    </source>
</evidence>
<dbReference type="RefSeq" id="WP_195812718.1">
    <property type="nucleotide sequence ID" value="NZ_JADOBI010000001.1"/>
</dbReference>
<feature type="region of interest" description="Disordered" evidence="1">
    <location>
        <begin position="1"/>
        <end position="20"/>
    </location>
</feature>
<name>A0ABS0DZ07_9GAMM</name>
<dbReference type="Pfam" id="PF01381">
    <property type="entry name" value="HTH_3"/>
    <property type="match status" value="1"/>
</dbReference>
<feature type="compositionally biased region" description="Polar residues" evidence="1">
    <location>
        <begin position="1"/>
        <end position="10"/>
    </location>
</feature>
<dbReference type="EMBL" id="JADOBI010000001">
    <property type="protein sequence ID" value="MBF7978088.1"/>
    <property type="molecule type" value="Genomic_DNA"/>
</dbReference>
<dbReference type="Gene3D" id="1.10.260.40">
    <property type="entry name" value="lambda repressor-like DNA-binding domains"/>
    <property type="match status" value="1"/>
</dbReference>
<dbReference type="SMART" id="SM00530">
    <property type="entry name" value="HTH_XRE"/>
    <property type="match status" value="1"/>
</dbReference>
<dbReference type="InterPro" id="IPR010982">
    <property type="entry name" value="Lambda_DNA-bd_dom_sf"/>
</dbReference>
<dbReference type="CDD" id="cd00093">
    <property type="entry name" value="HTH_XRE"/>
    <property type="match status" value="1"/>
</dbReference>
<dbReference type="SUPFAM" id="SSF47413">
    <property type="entry name" value="lambda repressor-like DNA-binding domains"/>
    <property type="match status" value="1"/>
</dbReference>
<gene>
    <name evidence="3" type="ORF">IV433_01540</name>
</gene>